<dbReference type="Gene3D" id="6.10.140.2220">
    <property type="match status" value="1"/>
</dbReference>
<name>A0AAD7FI54_9AGAR</name>
<keyword evidence="1" id="KW-0479">Metal-binding</keyword>
<protein>
    <recommendedName>
        <fullName evidence="5">MYND-type domain-containing protein</fullName>
    </recommendedName>
</protein>
<evidence type="ECO:0000256" key="1">
    <source>
        <dbReference type="ARBA" id="ARBA00022723"/>
    </source>
</evidence>
<evidence type="ECO:0000313" key="7">
    <source>
        <dbReference type="Proteomes" id="UP001221142"/>
    </source>
</evidence>
<gene>
    <name evidence="6" type="ORF">FB45DRAFT_928908</name>
</gene>
<feature type="domain" description="MYND-type" evidence="5">
    <location>
        <begin position="292"/>
        <end position="330"/>
    </location>
</feature>
<reference evidence="6" key="1">
    <citation type="submission" date="2023-03" db="EMBL/GenBank/DDBJ databases">
        <title>Massive genome expansion in bonnet fungi (Mycena s.s.) driven by repeated elements and novel gene families across ecological guilds.</title>
        <authorList>
            <consortium name="Lawrence Berkeley National Laboratory"/>
            <person name="Harder C.B."/>
            <person name="Miyauchi S."/>
            <person name="Viragh M."/>
            <person name="Kuo A."/>
            <person name="Thoen E."/>
            <person name="Andreopoulos B."/>
            <person name="Lu D."/>
            <person name="Skrede I."/>
            <person name="Drula E."/>
            <person name="Henrissat B."/>
            <person name="Morin E."/>
            <person name="Kohler A."/>
            <person name="Barry K."/>
            <person name="LaButti K."/>
            <person name="Morin E."/>
            <person name="Salamov A."/>
            <person name="Lipzen A."/>
            <person name="Mereny Z."/>
            <person name="Hegedus B."/>
            <person name="Baldrian P."/>
            <person name="Stursova M."/>
            <person name="Weitz H."/>
            <person name="Taylor A."/>
            <person name="Grigoriev I.V."/>
            <person name="Nagy L.G."/>
            <person name="Martin F."/>
            <person name="Kauserud H."/>
        </authorList>
    </citation>
    <scope>NUCLEOTIDE SEQUENCE</scope>
    <source>
        <strain evidence="6">9284</strain>
    </source>
</reference>
<dbReference type="Proteomes" id="UP001221142">
    <property type="component" value="Unassembled WGS sequence"/>
</dbReference>
<dbReference type="GO" id="GO:0008270">
    <property type="term" value="F:zinc ion binding"/>
    <property type="evidence" value="ECO:0007669"/>
    <property type="project" value="UniProtKB-KW"/>
</dbReference>
<keyword evidence="3" id="KW-0862">Zinc</keyword>
<evidence type="ECO:0000256" key="3">
    <source>
        <dbReference type="ARBA" id="ARBA00022833"/>
    </source>
</evidence>
<dbReference type="PROSITE" id="PS50865">
    <property type="entry name" value="ZF_MYND_2"/>
    <property type="match status" value="1"/>
</dbReference>
<dbReference type="InterPro" id="IPR002893">
    <property type="entry name" value="Znf_MYND"/>
</dbReference>
<sequence>MGHVVRSTPEFYSIVARAWIAALTLTQSDSRDRLSYVLGLLSSVATFFTKQELCTKETLKVFIHNHDPSVLATWFLRHGEFSFKLIGDLRMERIGYGMLGYGVLIVLPTFLRGIHDAAENLDINELPSRFLVELVNQGVIGFVVRAVHALATSRASQSAGGNLAHLVSACTYFLAKLLEDERFKQARTAISVALIRCIAVCGEQPDLAEMTGDLVTRLWILLPSYTIHWGDQSGVDVVRVLAEYEQTIPKFAPEVREAWTRFVVVAKHRAEFADSVDSSGIVNMKACDNTLCTRLGPKNEFKRCSGCEALYYCSIQCQAVDWHNGHRAACKTHDYQLSGRVPFATPRQRAFARAMLHRDYTHLKLKIFVQAVACMRVSRDPHAGYFVVFDYSQGGPALGVYSLVEPSDALDWLARAGIQWDLTVARAARSEGRMTIHAVRVREAKAPRHWVVPLHSDSGVIHEELVKMACAQDGENQTEDFKELVDRSNSEVLEFH</sequence>
<keyword evidence="2 4" id="KW-0863">Zinc-finger</keyword>
<dbReference type="SUPFAM" id="SSF144232">
    <property type="entry name" value="HIT/MYND zinc finger-like"/>
    <property type="match status" value="1"/>
</dbReference>
<organism evidence="6 7">
    <name type="scientific">Roridomyces roridus</name>
    <dbReference type="NCBI Taxonomy" id="1738132"/>
    <lineage>
        <taxon>Eukaryota</taxon>
        <taxon>Fungi</taxon>
        <taxon>Dikarya</taxon>
        <taxon>Basidiomycota</taxon>
        <taxon>Agaricomycotina</taxon>
        <taxon>Agaricomycetes</taxon>
        <taxon>Agaricomycetidae</taxon>
        <taxon>Agaricales</taxon>
        <taxon>Marasmiineae</taxon>
        <taxon>Mycenaceae</taxon>
        <taxon>Roridomyces</taxon>
    </lineage>
</organism>
<dbReference type="AlphaFoldDB" id="A0AAD7FI54"/>
<proteinExistence type="predicted"/>
<evidence type="ECO:0000256" key="2">
    <source>
        <dbReference type="ARBA" id="ARBA00022771"/>
    </source>
</evidence>
<dbReference type="Pfam" id="PF01753">
    <property type="entry name" value="zf-MYND"/>
    <property type="match status" value="1"/>
</dbReference>
<keyword evidence="7" id="KW-1185">Reference proteome</keyword>
<evidence type="ECO:0000313" key="6">
    <source>
        <dbReference type="EMBL" id="KAJ7621314.1"/>
    </source>
</evidence>
<accession>A0AAD7FI54</accession>
<evidence type="ECO:0000259" key="5">
    <source>
        <dbReference type="PROSITE" id="PS50865"/>
    </source>
</evidence>
<comment type="caution">
    <text evidence="6">The sequence shown here is derived from an EMBL/GenBank/DDBJ whole genome shotgun (WGS) entry which is preliminary data.</text>
</comment>
<dbReference type="EMBL" id="JARKIF010000016">
    <property type="protein sequence ID" value="KAJ7621314.1"/>
    <property type="molecule type" value="Genomic_DNA"/>
</dbReference>
<evidence type="ECO:0000256" key="4">
    <source>
        <dbReference type="PROSITE-ProRule" id="PRU00134"/>
    </source>
</evidence>